<sequence length="106" mass="12558">MHYSSWIKRQDLQPFPLGLSQTGNWSRSSRSRSSRSTTETCRQCYLTAERRTRRQRRCRTAADNQFPSQRPDTWELKNLTKTSTKKQLVQMPTSLQKKMSNNIKTF</sequence>
<comment type="caution">
    <text evidence="2">The sequence shown here is derived from an EMBL/GenBank/DDBJ whole genome shotgun (WGS) entry which is preliminary data.</text>
</comment>
<protein>
    <submittedName>
        <fullName evidence="2">Uncharacterized protein</fullName>
    </submittedName>
</protein>
<reference evidence="2 3" key="1">
    <citation type="journal article" date="2018" name="Sci. Rep.">
        <title>Comparative analysis of the Pocillopora damicornis genome highlights role of immune system in coral evolution.</title>
        <authorList>
            <person name="Cunning R."/>
            <person name="Bay R.A."/>
            <person name="Gillette P."/>
            <person name="Baker A.C."/>
            <person name="Traylor-Knowles N."/>
        </authorList>
    </citation>
    <scope>NUCLEOTIDE SEQUENCE [LARGE SCALE GENOMIC DNA]</scope>
    <source>
        <strain evidence="2">RSMAS</strain>
        <tissue evidence="2">Whole animal</tissue>
    </source>
</reference>
<keyword evidence="3" id="KW-1185">Reference proteome</keyword>
<feature type="region of interest" description="Disordered" evidence="1">
    <location>
        <begin position="52"/>
        <end position="71"/>
    </location>
</feature>
<evidence type="ECO:0000313" key="3">
    <source>
        <dbReference type="Proteomes" id="UP000275408"/>
    </source>
</evidence>
<dbReference type="EMBL" id="RCHS01002239">
    <property type="protein sequence ID" value="RMX48767.1"/>
    <property type="molecule type" value="Genomic_DNA"/>
</dbReference>
<gene>
    <name evidence="2" type="ORF">pdam_00001626</name>
</gene>
<evidence type="ECO:0000313" key="2">
    <source>
        <dbReference type="EMBL" id="RMX48767.1"/>
    </source>
</evidence>
<feature type="region of interest" description="Disordered" evidence="1">
    <location>
        <begin position="15"/>
        <end position="38"/>
    </location>
</feature>
<dbReference type="Proteomes" id="UP000275408">
    <property type="component" value="Unassembled WGS sequence"/>
</dbReference>
<evidence type="ECO:0000256" key="1">
    <source>
        <dbReference type="SAM" id="MobiDB-lite"/>
    </source>
</evidence>
<dbReference type="AlphaFoldDB" id="A0A3M6U599"/>
<proteinExistence type="predicted"/>
<name>A0A3M6U599_POCDA</name>
<accession>A0A3M6U599</accession>
<organism evidence="2 3">
    <name type="scientific">Pocillopora damicornis</name>
    <name type="common">Cauliflower coral</name>
    <name type="synonym">Millepora damicornis</name>
    <dbReference type="NCBI Taxonomy" id="46731"/>
    <lineage>
        <taxon>Eukaryota</taxon>
        <taxon>Metazoa</taxon>
        <taxon>Cnidaria</taxon>
        <taxon>Anthozoa</taxon>
        <taxon>Hexacorallia</taxon>
        <taxon>Scleractinia</taxon>
        <taxon>Astrocoeniina</taxon>
        <taxon>Pocilloporidae</taxon>
        <taxon>Pocillopora</taxon>
    </lineage>
</organism>